<reference evidence="1 2" key="1">
    <citation type="submission" date="2021-07" db="EMBL/GenBank/DDBJ databases">
        <title>Hymenobacter profundi sp. nov., isolated from deep-sea water.</title>
        <authorList>
            <person name="Kim M.K."/>
        </authorList>
    </citation>
    <scope>NUCLEOTIDE SEQUENCE [LARGE SCALE GENOMIC DNA]</scope>
    <source>
        <strain evidence="1 2">M2</strain>
    </source>
</reference>
<gene>
    <name evidence="1" type="ORF">KYK14_01845</name>
</gene>
<evidence type="ECO:0000313" key="2">
    <source>
        <dbReference type="Proteomes" id="UP000826188"/>
    </source>
</evidence>
<organism evidence="1 2">
    <name type="scientific">Hymenobacter profundi</name>
    <dbReference type="NCBI Taxonomy" id="1982110"/>
    <lineage>
        <taxon>Bacteria</taxon>
        <taxon>Pseudomonadati</taxon>
        <taxon>Bacteroidota</taxon>
        <taxon>Cytophagia</taxon>
        <taxon>Cytophagales</taxon>
        <taxon>Hymenobacteraceae</taxon>
        <taxon>Hymenobacter</taxon>
    </lineage>
</organism>
<dbReference type="RefSeq" id="WP_219156458.1">
    <property type="nucleotide sequence ID" value="NZ_JAHWGL010000003.1"/>
</dbReference>
<accession>A0ABS6WUM3</accession>
<dbReference type="Proteomes" id="UP000826188">
    <property type="component" value="Unassembled WGS sequence"/>
</dbReference>
<dbReference type="EMBL" id="JAHWGL010000003">
    <property type="protein sequence ID" value="MBW3127280.1"/>
    <property type="molecule type" value="Genomic_DNA"/>
</dbReference>
<sequence length="94" mass="10011">MYSTAPTLPAAPAPGAALAVRQQLARTQSALFDARAALLALRDDYTDDAPGCFARLRAAILHHRAARAAYAAAAAAFHASPEGQRLHRLRSRSF</sequence>
<proteinExistence type="predicted"/>
<evidence type="ECO:0000313" key="1">
    <source>
        <dbReference type="EMBL" id="MBW3127280.1"/>
    </source>
</evidence>
<comment type="caution">
    <text evidence="1">The sequence shown here is derived from an EMBL/GenBank/DDBJ whole genome shotgun (WGS) entry which is preliminary data.</text>
</comment>
<name>A0ABS6WUM3_9BACT</name>
<protein>
    <submittedName>
        <fullName evidence="1">Uncharacterized protein</fullName>
    </submittedName>
</protein>
<keyword evidence="2" id="KW-1185">Reference proteome</keyword>